<evidence type="ECO:0000256" key="1">
    <source>
        <dbReference type="ARBA" id="ARBA00004609"/>
    </source>
</evidence>
<evidence type="ECO:0000259" key="7">
    <source>
        <dbReference type="Pfam" id="PF25079"/>
    </source>
</evidence>
<keyword evidence="6" id="KW-0449">Lipoprotein</keyword>
<evidence type="ECO:0000313" key="9">
    <source>
        <dbReference type="Proteomes" id="UP001603857"/>
    </source>
</evidence>
<dbReference type="PANTHER" id="PTHR31673">
    <property type="entry name" value="PROTEIN COBRA"/>
    <property type="match status" value="1"/>
</dbReference>
<comment type="subcellular location">
    <subcellularLocation>
        <location evidence="1">Cell membrane</location>
        <topology evidence="1">Lipid-anchor</topology>
        <topology evidence="1">GPI-anchor</topology>
    </subcellularLocation>
</comment>
<evidence type="ECO:0000313" key="8">
    <source>
        <dbReference type="EMBL" id="KAL2321293.1"/>
    </source>
</evidence>
<dbReference type="Pfam" id="PF25079">
    <property type="entry name" value="COB_C"/>
    <property type="match status" value="1"/>
</dbReference>
<keyword evidence="3" id="KW-0336">GPI-anchor</keyword>
<keyword evidence="5" id="KW-0325">Glycoprotein</keyword>
<evidence type="ECO:0000256" key="6">
    <source>
        <dbReference type="ARBA" id="ARBA00023288"/>
    </source>
</evidence>
<dbReference type="GO" id="GO:0005886">
    <property type="term" value="C:plasma membrane"/>
    <property type="evidence" value="ECO:0007669"/>
    <property type="project" value="UniProtKB-SubCell"/>
</dbReference>
<sequence length="128" mass="15050">MCPIRVHRHVKRTIRNTDPNLNNVTQVFSFDYKPLLPYESINDTRMFYGMKYFNDLLMEARPTGSVQSEVLLQRRTRYIHIQAGVGISLQGLRSYCSRGPRRRIDEASVVRLWRRTDGETDSTKCARR</sequence>
<comment type="caution">
    <text evidence="8">The sequence shown here is derived from an EMBL/GenBank/DDBJ whole genome shotgun (WGS) entry which is preliminary data.</text>
</comment>
<protein>
    <recommendedName>
        <fullName evidence="7">COBRA C-terminal domain-containing protein</fullName>
    </recommendedName>
</protein>
<feature type="domain" description="COBRA C-terminal" evidence="7">
    <location>
        <begin position="19"/>
        <end position="86"/>
    </location>
</feature>
<reference evidence="8 9" key="1">
    <citation type="submission" date="2024-08" db="EMBL/GenBank/DDBJ databases">
        <title>Insights into the chromosomal genome structure of Flemingia macrophylla.</title>
        <authorList>
            <person name="Ding Y."/>
            <person name="Zhao Y."/>
            <person name="Bi W."/>
            <person name="Wu M."/>
            <person name="Zhao G."/>
            <person name="Gong Y."/>
            <person name="Li W."/>
            <person name="Zhang P."/>
        </authorList>
    </citation>
    <scope>NUCLEOTIDE SEQUENCE [LARGE SCALE GENOMIC DNA]</scope>
    <source>
        <strain evidence="8">DYQJB</strain>
        <tissue evidence="8">Leaf</tissue>
    </source>
</reference>
<organism evidence="8 9">
    <name type="scientific">Flemingia macrophylla</name>
    <dbReference type="NCBI Taxonomy" id="520843"/>
    <lineage>
        <taxon>Eukaryota</taxon>
        <taxon>Viridiplantae</taxon>
        <taxon>Streptophyta</taxon>
        <taxon>Embryophyta</taxon>
        <taxon>Tracheophyta</taxon>
        <taxon>Spermatophyta</taxon>
        <taxon>Magnoliopsida</taxon>
        <taxon>eudicotyledons</taxon>
        <taxon>Gunneridae</taxon>
        <taxon>Pentapetalae</taxon>
        <taxon>rosids</taxon>
        <taxon>fabids</taxon>
        <taxon>Fabales</taxon>
        <taxon>Fabaceae</taxon>
        <taxon>Papilionoideae</taxon>
        <taxon>50 kb inversion clade</taxon>
        <taxon>NPAAA clade</taxon>
        <taxon>indigoferoid/millettioid clade</taxon>
        <taxon>Phaseoleae</taxon>
        <taxon>Flemingia</taxon>
    </lineage>
</organism>
<keyword evidence="3" id="KW-0472">Membrane</keyword>
<comment type="similarity">
    <text evidence="2">Belongs to the COBRA family.</text>
</comment>
<dbReference type="GO" id="GO:0098552">
    <property type="term" value="C:side of membrane"/>
    <property type="evidence" value="ECO:0007669"/>
    <property type="project" value="UniProtKB-KW"/>
</dbReference>
<keyword evidence="9" id="KW-1185">Reference proteome</keyword>
<dbReference type="PANTHER" id="PTHR31673:SF23">
    <property type="entry name" value="COBRA-LIKE PROTEIN 4"/>
    <property type="match status" value="1"/>
</dbReference>
<name>A0ABD1LCX3_9FABA</name>
<evidence type="ECO:0000256" key="2">
    <source>
        <dbReference type="ARBA" id="ARBA00005507"/>
    </source>
</evidence>
<dbReference type="InterPro" id="IPR006918">
    <property type="entry name" value="COBRA_pln"/>
</dbReference>
<dbReference type="AlphaFoldDB" id="A0ABD1LCX3"/>
<evidence type="ECO:0000256" key="3">
    <source>
        <dbReference type="ARBA" id="ARBA00022622"/>
    </source>
</evidence>
<evidence type="ECO:0000256" key="5">
    <source>
        <dbReference type="ARBA" id="ARBA00023180"/>
    </source>
</evidence>
<evidence type="ECO:0000256" key="4">
    <source>
        <dbReference type="ARBA" id="ARBA00022729"/>
    </source>
</evidence>
<gene>
    <name evidence="8" type="ORF">Fmac_030262</name>
</gene>
<proteinExistence type="inferred from homology"/>
<accession>A0ABD1LCX3</accession>
<dbReference type="Proteomes" id="UP001603857">
    <property type="component" value="Unassembled WGS sequence"/>
</dbReference>
<dbReference type="InterPro" id="IPR056900">
    <property type="entry name" value="COB_C"/>
</dbReference>
<dbReference type="EMBL" id="JBGMDY010000010">
    <property type="protein sequence ID" value="KAL2321293.1"/>
    <property type="molecule type" value="Genomic_DNA"/>
</dbReference>
<keyword evidence="4" id="KW-0732">Signal</keyword>